<dbReference type="Proteomes" id="UP000326837">
    <property type="component" value="Chromosome"/>
</dbReference>
<evidence type="ECO:0000259" key="6">
    <source>
        <dbReference type="Pfam" id="PF00056"/>
    </source>
</evidence>
<dbReference type="SUPFAM" id="SSF51735">
    <property type="entry name" value="NAD(P)-binding Rossmann-fold domains"/>
    <property type="match status" value="1"/>
</dbReference>
<dbReference type="InterPro" id="IPR015955">
    <property type="entry name" value="Lactate_DH/Glyco_Ohase_4_C"/>
</dbReference>
<dbReference type="GO" id="GO:0006089">
    <property type="term" value="P:lactate metabolic process"/>
    <property type="evidence" value="ECO:0007669"/>
    <property type="project" value="TreeGrafter"/>
</dbReference>
<proteinExistence type="inferred from homology"/>
<feature type="binding site" evidence="4">
    <location>
        <position position="101"/>
    </location>
    <ligand>
        <name>NAD(+)</name>
        <dbReference type="ChEBI" id="CHEBI:57540"/>
    </ligand>
</feature>
<dbReference type="PIRSF" id="PIRSF000102">
    <property type="entry name" value="Lac_mal_DH"/>
    <property type="match status" value="1"/>
</dbReference>
<keyword evidence="2 4" id="KW-0520">NAD</keyword>
<feature type="binding site" evidence="4">
    <location>
        <position position="33"/>
    </location>
    <ligand>
        <name>NAD(+)</name>
        <dbReference type="ChEBI" id="CHEBI:57540"/>
    </ligand>
</feature>
<dbReference type="InterPro" id="IPR022383">
    <property type="entry name" value="Lactate/malate_DH_C"/>
</dbReference>
<dbReference type="EMBL" id="AP021861">
    <property type="protein sequence ID" value="BBO36441.1"/>
    <property type="molecule type" value="Genomic_DNA"/>
</dbReference>
<evidence type="ECO:0000313" key="9">
    <source>
        <dbReference type="Proteomes" id="UP000326837"/>
    </source>
</evidence>
<feature type="domain" description="Lactate/malate dehydrogenase N-terminal" evidence="6">
    <location>
        <begin position="3"/>
        <end position="142"/>
    </location>
</feature>
<feature type="binding site" evidence="4">
    <location>
        <begin position="8"/>
        <end position="13"/>
    </location>
    <ligand>
        <name>NAD(+)</name>
        <dbReference type="ChEBI" id="CHEBI:57540"/>
    </ligand>
</feature>
<keyword evidence="9" id="KW-1185">Reference proteome</keyword>
<dbReference type="Pfam" id="PF02866">
    <property type="entry name" value="Ldh_1_C"/>
    <property type="match status" value="1"/>
</dbReference>
<dbReference type="Gene3D" id="3.40.50.720">
    <property type="entry name" value="NAD(P)-binding Rossmann-like Domain"/>
    <property type="match status" value="1"/>
</dbReference>
<dbReference type="PANTHER" id="PTHR43128">
    <property type="entry name" value="L-2-HYDROXYCARBOXYLATE DEHYDROGENASE (NAD(P)(+))"/>
    <property type="match status" value="1"/>
</dbReference>
<feature type="domain" description="Lactate/malate dehydrogenase C-terminal" evidence="7">
    <location>
        <begin position="149"/>
        <end position="309"/>
    </location>
</feature>
<dbReference type="PANTHER" id="PTHR43128:SF16">
    <property type="entry name" value="L-LACTATE DEHYDROGENASE"/>
    <property type="match status" value="1"/>
</dbReference>
<reference evidence="9" key="1">
    <citation type="submission" date="2019-10" db="EMBL/GenBank/DDBJ databases">
        <title>Lacipirellula parvula gen. nov., sp. nov., representing a lineage of planctomycetes widespread in freshwater anoxic habitats, and description of the family Lacipirellulaceae.</title>
        <authorList>
            <person name="Dedysh S.N."/>
            <person name="Kulichevskaya I.S."/>
            <person name="Beletsky A.V."/>
            <person name="Rakitin A.L."/>
            <person name="Mardanov A.V."/>
            <person name="Ivanova A.A."/>
            <person name="Saltykova V.X."/>
            <person name="Rijpstra W.I.C."/>
            <person name="Sinninghe Damste J.S."/>
            <person name="Ravin N.V."/>
        </authorList>
    </citation>
    <scope>NUCLEOTIDE SEQUENCE [LARGE SCALE GENOMIC DNA]</scope>
    <source>
        <strain evidence="9">PX69</strain>
    </source>
</reference>
<dbReference type="InterPro" id="IPR001557">
    <property type="entry name" value="L-lactate/malate_DH"/>
</dbReference>
<organism evidence="8 9">
    <name type="scientific">Lacipirellula parvula</name>
    <dbReference type="NCBI Taxonomy" id="2650471"/>
    <lineage>
        <taxon>Bacteria</taxon>
        <taxon>Pseudomonadati</taxon>
        <taxon>Planctomycetota</taxon>
        <taxon>Planctomycetia</taxon>
        <taxon>Pirellulales</taxon>
        <taxon>Lacipirellulaceae</taxon>
        <taxon>Lacipirellula</taxon>
    </lineage>
</organism>
<evidence type="ECO:0000313" key="8">
    <source>
        <dbReference type="EMBL" id="BBO36441.1"/>
    </source>
</evidence>
<feature type="active site" description="Proton acceptor" evidence="3">
    <location>
        <position position="179"/>
    </location>
</feature>
<evidence type="ECO:0000256" key="3">
    <source>
        <dbReference type="PIRSR" id="PIRSR000102-1"/>
    </source>
</evidence>
<dbReference type="GO" id="GO:0004459">
    <property type="term" value="F:L-lactate dehydrogenase (NAD+) activity"/>
    <property type="evidence" value="ECO:0007669"/>
    <property type="project" value="TreeGrafter"/>
</dbReference>
<keyword evidence="1 5" id="KW-0560">Oxidoreductase</keyword>
<dbReference type="SUPFAM" id="SSF56327">
    <property type="entry name" value="LDH C-terminal domain-like"/>
    <property type="match status" value="1"/>
</dbReference>
<dbReference type="AlphaFoldDB" id="A0A5K7XM19"/>
<evidence type="ECO:0000256" key="1">
    <source>
        <dbReference type="ARBA" id="ARBA00023002"/>
    </source>
</evidence>
<evidence type="ECO:0008006" key="10">
    <source>
        <dbReference type="Google" id="ProtNLM"/>
    </source>
</evidence>
<dbReference type="PRINTS" id="PR00086">
    <property type="entry name" value="LLDHDRGNASE"/>
</dbReference>
<evidence type="ECO:0000256" key="2">
    <source>
        <dbReference type="ARBA" id="ARBA00023027"/>
    </source>
</evidence>
<dbReference type="Pfam" id="PF00056">
    <property type="entry name" value="Ldh_1_N"/>
    <property type="match status" value="1"/>
</dbReference>
<dbReference type="Gene3D" id="3.90.110.10">
    <property type="entry name" value="Lactate dehydrogenase/glycoside hydrolase, family 4, C-terminal"/>
    <property type="match status" value="1"/>
</dbReference>
<name>A0A5K7XM19_9BACT</name>
<protein>
    <recommendedName>
        <fullName evidence="10">L-lactate dehydrogenase</fullName>
    </recommendedName>
</protein>
<evidence type="ECO:0000256" key="5">
    <source>
        <dbReference type="RuleBase" id="RU003369"/>
    </source>
</evidence>
<evidence type="ECO:0000259" key="7">
    <source>
        <dbReference type="Pfam" id="PF02866"/>
    </source>
</evidence>
<sequence length="318" mass="32645">MSKVGIVGVGMVGRAAASAMVSRGSCRELVLVDVRREVAEAVALDLLYGIPTGQPLLIRSGTNADLKDADLVAITAGANEKSGGATDKSDAQGRLRLLGVNAGIFQAIVPEVVAAAPQAVLLVVADPPDPLADLTRQLAGHDRVVSTGTFLDSLRFATHLAQVLGVNPASVGAQVFGEHGMSEVLVWSAVTVAGVPLADVLQQRKLDAATFRSEVESAVRSANINIIAGIGASQYGIGAVTARLTEAILRDERIVAVVGSYQAADGVTYSLPGVIGAGGVQSVLTPRLNGDEKAALDRSIATLQQAVQKLPANAPPNR</sequence>
<dbReference type="KEGG" id="lpav:PLANPX_6053"/>
<comment type="similarity">
    <text evidence="5">Belongs to the LDH/MDH superfamily.</text>
</comment>
<gene>
    <name evidence="8" type="ORF">PLANPX_6053</name>
</gene>
<evidence type="ECO:0000256" key="4">
    <source>
        <dbReference type="PIRSR" id="PIRSR000102-3"/>
    </source>
</evidence>
<dbReference type="InterPro" id="IPR001236">
    <property type="entry name" value="Lactate/malate_DH_N"/>
</dbReference>
<dbReference type="InterPro" id="IPR036291">
    <property type="entry name" value="NAD(P)-bd_dom_sf"/>
</dbReference>
<dbReference type="RefSeq" id="WP_152101611.1">
    <property type="nucleotide sequence ID" value="NZ_AP021861.1"/>
</dbReference>
<accession>A0A5K7XM19</accession>